<comment type="caution">
    <text evidence="2">The sequence shown here is derived from an EMBL/GenBank/DDBJ whole genome shotgun (WGS) entry which is preliminary data.</text>
</comment>
<dbReference type="Pfam" id="PF03476">
    <property type="entry name" value="MOSC_N"/>
    <property type="match status" value="1"/>
</dbReference>
<dbReference type="SUPFAM" id="SSF141673">
    <property type="entry name" value="MOSC N-terminal domain-like"/>
    <property type="match status" value="1"/>
</dbReference>
<name>A0A4R2JWM0_9PSEU</name>
<protein>
    <recommendedName>
        <fullName evidence="1">MOSC domain-containing protein</fullName>
    </recommendedName>
</protein>
<dbReference type="InterPro" id="IPR005302">
    <property type="entry name" value="MoCF_Sase_C"/>
</dbReference>
<dbReference type="RefSeq" id="WP_207925867.1">
    <property type="nucleotide sequence ID" value="NZ_SLWS01000001.1"/>
</dbReference>
<dbReference type="InterPro" id="IPR011037">
    <property type="entry name" value="Pyrv_Knase-like_insert_dom_sf"/>
</dbReference>
<keyword evidence="3" id="KW-1185">Reference proteome</keyword>
<evidence type="ECO:0000313" key="3">
    <source>
        <dbReference type="Proteomes" id="UP000295680"/>
    </source>
</evidence>
<dbReference type="PROSITE" id="PS51340">
    <property type="entry name" value="MOSC"/>
    <property type="match status" value="1"/>
</dbReference>
<evidence type="ECO:0000313" key="2">
    <source>
        <dbReference type="EMBL" id="TCO64901.1"/>
    </source>
</evidence>
<dbReference type="Pfam" id="PF03473">
    <property type="entry name" value="MOSC"/>
    <property type="match status" value="1"/>
</dbReference>
<sequence>MRGQVVELVRYPVKGCAGESLDRVNVGPMGLADDRLFMVVDANGKFITQRTRPAMAVIRPRLADGRLTVSAPDMADASFDVLRDGEHMEVLLHSWTGKGVDQGDEPAAWFSDYMGEPCRLVRILPDHERRSSGLTEGYVGFADAHALHVTSLASLDHLNSRITANGGVGALPMNRFRPNVVVSGWPEPHTEDRVRGMTIGAIEVGYEKRAVRCVVPTVDQATGRKAGHEPTKTLATYRREPDGGVSFGTKFAVVTPGTVGVGDPVSVSSWEED</sequence>
<dbReference type="PANTHER" id="PTHR14237:SF19">
    <property type="entry name" value="MITOCHONDRIAL AMIDOXIME REDUCING COMPONENT 1"/>
    <property type="match status" value="1"/>
</dbReference>
<dbReference type="AlphaFoldDB" id="A0A4R2JWM0"/>
<accession>A0A4R2JWM0</accession>
<dbReference type="GO" id="GO:0030151">
    <property type="term" value="F:molybdenum ion binding"/>
    <property type="evidence" value="ECO:0007669"/>
    <property type="project" value="InterPro"/>
</dbReference>
<evidence type="ECO:0000259" key="1">
    <source>
        <dbReference type="PROSITE" id="PS51340"/>
    </source>
</evidence>
<dbReference type="Proteomes" id="UP000295680">
    <property type="component" value="Unassembled WGS sequence"/>
</dbReference>
<feature type="domain" description="MOSC" evidence="1">
    <location>
        <begin position="118"/>
        <end position="268"/>
    </location>
</feature>
<dbReference type="InterPro" id="IPR005303">
    <property type="entry name" value="MOCOS_middle"/>
</dbReference>
<dbReference type="PANTHER" id="PTHR14237">
    <property type="entry name" value="MOLYBDOPTERIN COFACTOR SULFURASE MOSC"/>
    <property type="match status" value="1"/>
</dbReference>
<gene>
    <name evidence="2" type="ORF">EV192_101685</name>
</gene>
<dbReference type="GO" id="GO:0003824">
    <property type="term" value="F:catalytic activity"/>
    <property type="evidence" value="ECO:0007669"/>
    <property type="project" value="InterPro"/>
</dbReference>
<dbReference type="GO" id="GO:0030170">
    <property type="term" value="F:pyridoxal phosphate binding"/>
    <property type="evidence" value="ECO:0007669"/>
    <property type="project" value="InterPro"/>
</dbReference>
<proteinExistence type="predicted"/>
<reference evidence="2 3" key="1">
    <citation type="submission" date="2019-03" db="EMBL/GenBank/DDBJ databases">
        <title>Genomic Encyclopedia of Type Strains, Phase IV (KMG-IV): sequencing the most valuable type-strain genomes for metagenomic binning, comparative biology and taxonomic classification.</title>
        <authorList>
            <person name="Goeker M."/>
        </authorList>
    </citation>
    <scope>NUCLEOTIDE SEQUENCE [LARGE SCALE GENOMIC DNA]</scope>
    <source>
        <strain evidence="2 3">DSM 45934</strain>
    </source>
</reference>
<organism evidence="2 3">
    <name type="scientific">Actinocrispum wychmicini</name>
    <dbReference type="NCBI Taxonomy" id="1213861"/>
    <lineage>
        <taxon>Bacteria</taxon>
        <taxon>Bacillati</taxon>
        <taxon>Actinomycetota</taxon>
        <taxon>Actinomycetes</taxon>
        <taxon>Pseudonocardiales</taxon>
        <taxon>Pseudonocardiaceae</taxon>
        <taxon>Actinocrispum</taxon>
    </lineage>
</organism>
<dbReference type="SUPFAM" id="SSF50800">
    <property type="entry name" value="PK beta-barrel domain-like"/>
    <property type="match status" value="1"/>
</dbReference>
<dbReference type="EMBL" id="SLWS01000001">
    <property type="protein sequence ID" value="TCO64901.1"/>
    <property type="molecule type" value="Genomic_DNA"/>
</dbReference>